<accession>A0A9P7MJV9</accession>
<dbReference type="OrthoDB" id="4950444at2759"/>
<protein>
    <submittedName>
        <fullName evidence="1">Uncharacterized protein</fullName>
    </submittedName>
</protein>
<sequence length="222" mass="25701">MWEYAVVSGHEKHNHKPSLHAVAHPIHRRRTAEHKKAIRELSALGIKACEIAERLKLQYPEALTARRDALAQTHHEPVKAPAKDKPKDGTPEWVYAKYKFARTKWFEDNKDKLSVHLRTHAVYRAIKSLGMYSESDYAECGKYMGKECISVSPNRPWTEEEMMAWCDDDYRRNGVADVDAEKEHADNNFSFPGRGLRDLLPKINAQIAAEELEWENDDEYEL</sequence>
<name>A0A9P7MJV9_9HYPO</name>
<organism evidence="1 2">
    <name type="scientific">Claviceps arundinis</name>
    <dbReference type="NCBI Taxonomy" id="1623583"/>
    <lineage>
        <taxon>Eukaryota</taxon>
        <taxon>Fungi</taxon>
        <taxon>Dikarya</taxon>
        <taxon>Ascomycota</taxon>
        <taxon>Pezizomycotina</taxon>
        <taxon>Sordariomycetes</taxon>
        <taxon>Hypocreomycetidae</taxon>
        <taxon>Hypocreales</taxon>
        <taxon>Clavicipitaceae</taxon>
        <taxon>Claviceps</taxon>
    </lineage>
</organism>
<evidence type="ECO:0000313" key="1">
    <source>
        <dbReference type="EMBL" id="KAG5954492.1"/>
    </source>
</evidence>
<comment type="caution">
    <text evidence="1">The sequence shown here is derived from an EMBL/GenBank/DDBJ whole genome shotgun (WGS) entry which is preliminary data.</text>
</comment>
<reference evidence="1" key="1">
    <citation type="journal article" date="2020" name="bioRxiv">
        <title>Whole genome comparisons of ergot fungi reveals the divergence and evolution of species within the genus Claviceps are the result of varying mechanisms driving genome evolution and host range expansion.</title>
        <authorList>
            <person name="Wyka S.A."/>
            <person name="Mondo S.J."/>
            <person name="Liu M."/>
            <person name="Dettman J."/>
            <person name="Nalam V."/>
            <person name="Broders K.D."/>
        </authorList>
    </citation>
    <scope>NUCLEOTIDE SEQUENCE</scope>
    <source>
        <strain evidence="1">CCC 1102</strain>
    </source>
</reference>
<dbReference type="AlphaFoldDB" id="A0A9P7MJV9"/>
<proteinExistence type="predicted"/>
<evidence type="ECO:0000313" key="2">
    <source>
        <dbReference type="Proteomes" id="UP000784919"/>
    </source>
</evidence>
<dbReference type="Proteomes" id="UP000784919">
    <property type="component" value="Unassembled WGS sequence"/>
</dbReference>
<gene>
    <name evidence="1" type="ORF">E4U56_007866</name>
</gene>
<dbReference type="EMBL" id="SRPS01000813">
    <property type="protein sequence ID" value="KAG5954492.1"/>
    <property type="molecule type" value="Genomic_DNA"/>
</dbReference>